<evidence type="ECO:0000259" key="1">
    <source>
        <dbReference type="Pfam" id="PF08808"/>
    </source>
</evidence>
<dbReference type="EMBL" id="CP042430">
    <property type="protein sequence ID" value="QEC48702.1"/>
    <property type="molecule type" value="Genomic_DNA"/>
</dbReference>
<proteinExistence type="predicted"/>
<gene>
    <name evidence="2" type="ORF">FSW04_14735</name>
</gene>
<name>A0A5B8U7P3_9ACTN</name>
<feature type="domain" description="RES" evidence="1">
    <location>
        <begin position="14"/>
        <end position="205"/>
    </location>
</feature>
<dbReference type="AlphaFoldDB" id="A0A5B8U7P3"/>
<organism evidence="2 3">
    <name type="scientific">Baekduia soli</name>
    <dbReference type="NCBI Taxonomy" id="496014"/>
    <lineage>
        <taxon>Bacteria</taxon>
        <taxon>Bacillati</taxon>
        <taxon>Actinomycetota</taxon>
        <taxon>Thermoleophilia</taxon>
        <taxon>Solirubrobacterales</taxon>
        <taxon>Baekduiaceae</taxon>
        <taxon>Baekduia</taxon>
    </lineage>
</organism>
<keyword evidence="3" id="KW-1185">Reference proteome</keyword>
<dbReference type="OrthoDB" id="4722229at2"/>
<protein>
    <submittedName>
        <fullName evidence="2">RES domain-containing protein</fullName>
    </submittedName>
</protein>
<reference evidence="2 3" key="1">
    <citation type="journal article" date="2018" name="J. Microbiol.">
        <title>Baekduia soli gen. nov., sp. nov., a novel bacterium isolated from the soil of Baekdu Mountain and proposal of a novel family name, Baekduiaceae fam. nov.</title>
        <authorList>
            <person name="An D.S."/>
            <person name="Siddiqi M.Z."/>
            <person name="Kim K.H."/>
            <person name="Yu H.S."/>
            <person name="Im W.T."/>
        </authorList>
    </citation>
    <scope>NUCLEOTIDE SEQUENCE [LARGE SCALE GENOMIC DNA]</scope>
    <source>
        <strain evidence="2 3">BR7-21</strain>
    </source>
</reference>
<dbReference type="KEGG" id="bsol:FSW04_14735"/>
<evidence type="ECO:0000313" key="2">
    <source>
        <dbReference type="EMBL" id="QEC48702.1"/>
    </source>
</evidence>
<accession>A0A5B8U7P3</accession>
<dbReference type="RefSeq" id="WP_146920536.1">
    <property type="nucleotide sequence ID" value="NZ_CP042430.1"/>
</dbReference>
<dbReference type="InterPro" id="IPR014914">
    <property type="entry name" value="RES_dom"/>
</dbReference>
<dbReference type="Proteomes" id="UP000321805">
    <property type="component" value="Chromosome"/>
</dbReference>
<dbReference type="Pfam" id="PF08808">
    <property type="entry name" value="RES"/>
    <property type="match status" value="1"/>
</dbReference>
<sequence length="249" mass="26840">MTPGLRAASPSGELYRVGRRPDAWAWPDWAYAGPDGTFGNRYDDPLGEYRVLYAAGRRRGAFLETLARFRVDVALVAEMEAIEGDERDGPFPTIAPGLVPDTWTATRCLGVATAPPGPFADVAHSDSLAHLRVALAARLVHYGLDDLDGGDVRRRTPRAFTQDVSRHVFATPADELGHPFAGLRYPSRLGDELVNWAIFEGGPPVTVVHRGQAIAAQDPALQDALRTLDLRLHPAARLTLAPPALGPGA</sequence>
<evidence type="ECO:0000313" key="3">
    <source>
        <dbReference type="Proteomes" id="UP000321805"/>
    </source>
</evidence>